<evidence type="ECO:0000256" key="2">
    <source>
        <dbReference type="ARBA" id="ARBA00022448"/>
    </source>
</evidence>
<proteinExistence type="predicted"/>
<feature type="transmembrane region" description="Helical" evidence="7">
    <location>
        <begin position="176"/>
        <end position="194"/>
    </location>
</feature>
<dbReference type="HOGENOM" id="CLU_012893_0_2_9"/>
<reference evidence="8 9" key="1">
    <citation type="submission" date="2007-08" db="EMBL/GenBank/DDBJ databases">
        <authorList>
            <person name="Fulton L."/>
            <person name="Clifton S."/>
            <person name="Fulton B."/>
            <person name="Xu J."/>
            <person name="Minx P."/>
            <person name="Pepin K.H."/>
            <person name="Johnson M."/>
            <person name="Thiruvilangam P."/>
            <person name="Bhonagiri V."/>
            <person name="Nash W.E."/>
            <person name="Mardis E.R."/>
            <person name="Wilson R.K."/>
        </authorList>
    </citation>
    <scope>NUCLEOTIDE SEQUENCE [LARGE SCALE GENOMIC DNA]</scope>
    <source>
        <strain evidence="9">ATCC BAA-613 / DSM 15670 / CCUG 46953 / JCM 12243 / WAL 16351</strain>
    </source>
</reference>
<dbReference type="InterPro" id="IPR051327">
    <property type="entry name" value="MATE_MepA_subfamily"/>
</dbReference>
<dbReference type="EMBL" id="ABCC02000044">
    <property type="protein sequence ID" value="EDP13925.1"/>
    <property type="molecule type" value="Genomic_DNA"/>
</dbReference>
<dbReference type="PANTHER" id="PTHR43823:SF3">
    <property type="entry name" value="MULTIDRUG EXPORT PROTEIN MEPA"/>
    <property type="match status" value="1"/>
</dbReference>
<gene>
    <name evidence="8" type="ORF">CLOBOL_05806</name>
</gene>
<keyword evidence="4 7" id="KW-0812">Transmembrane</keyword>
<feature type="transmembrane region" description="Helical" evidence="7">
    <location>
        <begin position="200"/>
        <end position="220"/>
    </location>
</feature>
<dbReference type="PANTHER" id="PTHR43823">
    <property type="entry name" value="SPORULATION PROTEIN YKVU"/>
    <property type="match status" value="1"/>
</dbReference>
<feature type="transmembrane region" description="Helical" evidence="7">
    <location>
        <begin position="68"/>
        <end position="89"/>
    </location>
</feature>
<evidence type="ECO:0000256" key="4">
    <source>
        <dbReference type="ARBA" id="ARBA00022692"/>
    </source>
</evidence>
<keyword evidence="6 7" id="KW-0472">Membrane</keyword>
<reference evidence="8 9" key="2">
    <citation type="submission" date="2007-09" db="EMBL/GenBank/DDBJ databases">
        <title>Draft genome sequence of Clostridium bolteae (ATCC BAA-613).</title>
        <authorList>
            <person name="Sudarsanam P."/>
            <person name="Ley R."/>
            <person name="Guruge J."/>
            <person name="Turnbaugh P.J."/>
            <person name="Mahowald M."/>
            <person name="Liep D."/>
            <person name="Gordon J."/>
        </authorList>
    </citation>
    <scope>NUCLEOTIDE SEQUENCE [LARGE SCALE GENOMIC DNA]</scope>
    <source>
        <strain evidence="9">ATCC BAA-613 / DSM 15670 / CCUG 46953 / JCM 12243 / WAL 16351</strain>
    </source>
</reference>
<evidence type="ECO:0000256" key="7">
    <source>
        <dbReference type="SAM" id="Phobius"/>
    </source>
</evidence>
<organism evidence="8 9">
    <name type="scientific">Enterocloster bolteae (strain ATCC BAA-613 / DSM 15670 / CCUG 46953 / JCM 12243 / WAL 16351)</name>
    <name type="common">Clostridium bolteae</name>
    <dbReference type="NCBI Taxonomy" id="411902"/>
    <lineage>
        <taxon>Bacteria</taxon>
        <taxon>Bacillati</taxon>
        <taxon>Bacillota</taxon>
        <taxon>Clostridia</taxon>
        <taxon>Lachnospirales</taxon>
        <taxon>Lachnospiraceae</taxon>
        <taxon>Enterocloster</taxon>
    </lineage>
</organism>
<dbReference type="InterPro" id="IPR048279">
    <property type="entry name" value="MdtK-like"/>
</dbReference>
<feature type="transmembrane region" description="Helical" evidence="7">
    <location>
        <begin position="365"/>
        <end position="388"/>
    </location>
</feature>
<feature type="transmembrane region" description="Helical" evidence="7">
    <location>
        <begin position="321"/>
        <end position="345"/>
    </location>
</feature>
<evidence type="ECO:0000256" key="5">
    <source>
        <dbReference type="ARBA" id="ARBA00022989"/>
    </source>
</evidence>
<dbReference type="GO" id="GO:0005886">
    <property type="term" value="C:plasma membrane"/>
    <property type="evidence" value="ECO:0007669"/>
    <property type="project" value="UniProtKB-SubCell"/>
</dbReference>
<feature type="transmembrane region" description="Helical" evidence="7">
    <location>
        <begin position="143"/>
        <end position="164"/>
    </location>
</feature>
<comment type="caution">
    <text evidence="8">The sequence shown here is derived from an EMBL/GenBank/DDBJ whole genome shotgun (WGS) entry which is preliminary data.</text>
</comment>
<dbReference type="InterPro" id="IPR002528">
    <property type="entry name" value="MATE_fam"/>
</dbReference>
<keyword evidence="2" id="KW-0813">Transport</keyword>
<dbReference type="PIRSF" id="PIRSF006603">
    <property type="entry name" value="DinF"/>
    <property type="match status" value="1"/>
</dbReference>
<name>A8S0Y8_ENTBW</name>
<accession>A8S0Y8</accession>
<dbReference type="Proteomes" id="UP000005396">
    <property type="component" value="Unassembled WGS sequence"/>
</dbReference>
<feature type="transmembrane region" description="Helical" evidence="7">
    <location>
        <begin position="101"/>
        <end position="123"/>
    </location>
</feature>
<evidence type="ECO:0000256" key="6">
    <source>
        <dbReference type="ARBA" id="ARBA00023136"/>
    </source>
</evidence>
<comment type="subcellular location">
    <subcellularLocation>
        <location evidence="1">Cell membrane</location>
        <topology evidence="1">Multi-pass membrane protein</topology>
    </subcellularLocation>
</comment>
<evidence type="ECO:0008006" key="10">
    <source>
        <dbReference type="Google" id="ProtNLM"/>
    </source>
</evidence>
<dbReference type="eggNOG" id="COG0534">
    <property type="taxonomic scope" value="Bacteria"/>
</dbReference>
<feature type="transmembrane region" description="Helical" evidence="7">
    <location>
        <begin position="400"/>
        <end position="419"/>
    </location>
</feature>
<feature type="transmembrane region" description="Helical" evidence="7">
    <location>
        <begin position="241"/>
        <end position="272"/>
    </location>
</feature>
<sequence length="455" mass="48317">MPEGMGTVQEVTMQNNYAEQTSCLKEFARYTSLNVLGMIGLSCYILADTFFVAKGLGTSGLAALNLAIPVYSFIHGSGLMFGIGGATKFSISRKSGLSDLIFTNTLFFAGITALLFFLAGLFLSPQITALLGADSQVAAMTQTYLKMILLFAPAFILNDILVCFVRNDGNPRLSMLAMLGGSMANILLDYVFIFPLGMGIFGAVLATGLAPLISIAIMSGHWMGKNKGFHLAKTEIQGQTALLILSLGFPSLITEVSSGIVIIVFNVIILGLKGNVGVAAYGVIANLSLVVISIFTGIAQGMQPLISSAYGRGDSARIRGILRYGLATAVFISLTLYAGICWGAAPITAVFNSENNLKLQEIAEYGLRLYFTGIPAAGLNIILSIFFTSTEQAVPAHIISLLRGMVLIIPIAFFLSGLWGMTGVWLAFPATELVCALTGAAICKRFYSQSFSASR</sequence>
<protein>
    <recommendedName>
        <fullName evidence="10">MATE family efflux transporter</fullName>
    </recommendedName>
</protein>
<evidence type="ECO:0000256" key="3">
    <source>
        <dbReference type="ARBA" id="ARBA00022475"/>
    </source>
</evidence>
<evidence type="ECO:0000313" key="9">
    <source>
        <dbReference type="Proteomes" id="UP000005396"/>
    </source>
</evidence>
<dbReference type="AlphaFoldDB" id="A8S0Y8"/>
<feature type="transmembrane region" description="Helical" evidence="7">
    <location>
        <begin position="425"/>
        <end position="447"/>
    </location>
</feature>
<dbReference type="GO" id="GO:0015297">
    <property type="term" value="F:antiporter activity"/>
    <property type="evidence" value="ECO:0007669"/>
    <property type="project" value="InterPro"/>
</dbReference>
<dbReference type="GO" id="GO:0042910">
    <property type="term" value="F:xenobiotic transmembrane transporter activity"/>
    <property type="evidence" value="ECO:0007669"/>
    <property type="project" value="InterPro"/>
</dbReference>
<evidence type="ECO:0000313" key="8">
    <source>
        <dbReference type="EMBL" id="EDP13925.1"/>
    </source>
</evidence>
<dbReference type="Pfam" id="PF01554">
    <property type="entry name" value="MatE"/>
    <property type="match status" value="2"/>
</dbReference>
<keyword evidence="3" id="KW-1003">Cell membrane</keyword>
<keyword evidence="5 7" id="KW-1133">Transmembrane helix</keyword>
<feature type="transmembrane region" description="Helical" evidence="7">
    <location>
        <begin position="278"/>
        <end position="300"/>
    </location>
</feature>
<feature type="transmembrane region" description="Helical" evidence="7">
    <location>
        <begin position="35"/>
        <end position="56"/>
    </location>
</feature>
<dbReference type="PaxDb" id="411902-CLOBOL_05806"/>
<evidence type="ECO:0000256" key="1">
    <source>
        <dbReference type="ARBA" id="ARBA00004651"/>
    </source>
</evidence>